<dbReference type="Pfam" id="PF02470">
    <property type="entry name" value="MlaD"/>
    <property type="match status" value="1"/>
</dbReference>
<gene>
    <name evidence="3" type="ORF">DI586_02365</name>
</gene>
<reference evidence="3 4" key="1">
    <citation type="submission" date="2017-08" db="EMBL/GenBank/DDBJ databases">
        <title>Infants hospitalized years apart are colonized by the same room-sourced microbial strains.</title>
        <authorList>
            <person name="Brooks B."/>
            <person name="Olm M.R."/>
            <person name="Firek B.A."/>
            <person name="Baker R."/>
            <person name="Thomas B.C."/>
            <person name="Morowitz M.J."/>
            <person name="Banfield J.F."/>
        </authorList>
    </citation>
    <scope>NUCLEOTIDE SEQUENCE [LARGE SCALE GENOMIC DNA]</scope>
    <source>
        <strain evidence="3">S2_006_000_R2_64</strain>
    </source>
</reference>
<organism evidence="3 4">
    <name type="scientific">Micavibrio aeruginosavorus</name>
    <dbReference type="NCBI Taxonomy" id="349221"/>
    <lineage>
        <taxon>Bacteria</taxon>
        <taxon>Pseudomonadati</taxon>
        <taxon>Bdellovibrionota</taxon>
        <taxon>Bdellovibrionia</taxon>
        <taxon>Bdellovibrionales</taxon>
        <taxon>Pseudobdellovibrionaceae</taxon>
        <taxon>Micavibrio</taxon>
    </lineage>
</organism>
<protein>
    <recommendedName>
        <fullName evidence="2">Mce/MlaD domain-containing protein</fullName>
    </recommendedName>
</protein>
<dbReference type="AlphaFoldDB" id="A0A2W5FLD6"/>
<feature type="domain" description="Mce/MlaD" evidence="2">
    <location>
        <begin position="37"/>
        <end position="115"/>
    </location>
</feature>
<sequence length="298" mass="32847">MEKNSHYFIVGLFVSIAFFALIIFVIWLTGTHDSKNYNRYTVYFHDAVSGLQNGAAVQYRGIAVGRVRDVRLSPDQSELIKVDIEVSEDTPITASTDASLATLGVTGLAFINLTTPNGDTAPPKKIQGEKYPVIEGKGTQLSKLFQDVPQISKQILEMTEKMNGILNDQNVENLNKTFANIEKLSRDMNGLLTDQNVANVTTSLNNISAASEDVDEIVAKFKHTADQLDATISNVNDVVTRNKGNIDRFAGDGLGQITEMTRETKDMARAMRRLADKLEQNPSQIIYKPTYGGVEIAK</sequence>
<keyword evidence="1" id="KW-1133">Transmembrane helix</keyword>
<evidence type="ECO:0000313" key="3">
    <source>
        <dbReference type="EMBL" id="PZP56815.1"/>
    </source>
</evidence>
<accession>A0A2W5FLD6</accession>
<dbReference type="Proteomes" id="UP000249739">
    <property type="component" value="Unassembled WGS sequence"/>
</dbReference>
<comment type="caution">
    <text evidence="3">The sequence shown here is derived from an EMBL/GenBank/DDBJ whole genome shotgun (WGS) entry which is preliminary data.</text>
</comment>
<evidence type="ECO:0000259" key="2">
    <source>
        <dbReference type="Pfam" id="PF02470"/>
    </source>
</evidence>
<evidence type="ECO:0000313" key="4">
    <source>
        <dbReference type="Proteomes" id="UP000249739"/>
    </source>
</evidence>
<feature type="transmembrane region" description="Helical" evidence="1">
    <location>
        <begin position="6"/>
        <end position="29"/>
    </location>
</feature>
<name>A0A2W5FLD6_9BACT</name>
<dbReference type="InterPro" id="IPR003399">
    <property type="entry name" value="Mce/MlaD"/>
</dbReference>
<keyword evidence="1" id="KW-0472">Membrane</keyword>
<dbReference type="Gene3D" id="1.10.287.950">
    <property type="entry name" value="Methyl-accepting chemotaxis protein"/>
    <property type="match status" value="1"/>
</dbReference>
<proteinExistence type="predicted"/>
<dbReference type="PANTHER" id="PTHR36698">
    <property type="entry name" value="BLL5892 PROTEIN"/>
    <property type="match status" value="1"/>
</dbReference>
<keyword evidence="1" id="KW-0812">Transmembrane</keyword>
<dbReference type="EMBL" id="QFOT01000014">
    <property type="protein sequence ID" value="PZP56815.1"/>
    <property type="molecule type" value="Genomic_DNA"/>
</dbReference>
<evidence type="ECO:0000256" key="1">
    <source>
        <dbReference type="SAM" id="Phobius"/>
    </source>
</evidence>
<dbReference type="PANTHER" id="PTHR36698:SF2">
    <property type="entry name" value="MCE_MLAD DOMAIN-CONTAINING PROTEIN"/>
    <property type="match status" value="1"/>
</dbReference>